<evidence type="ECO:0000313" key="3">
    <source>
        <dbReference type="Proteomes" id="UP001209553"/>
    </source>
</evidence>
<feature type="transmembrane region" description="Helical" evidence="1">
    <location>
        <begin position="6"/>
        <end position="26"/>
    </location>
</feature>
<evidence type="ECO:0000256" key="1">
    <source>
        <dbReference type="SAM" id="Phobius"/>
    </source>
</evidence>
<evidence type="ECO:0000313" key="2">
    <source>
        <dbReference type="EMBL" id="MCU5745441.1"/>
    </source>
</evidence>
<dbReference type="EMBL" id="JAOPKZ010000002">
    <property type="protein sequence ID" value="MCU5745441.1"/>
    <property type="molecule type" value="Genomic_DNA"/>
</dbReference>
<proteinExistence type="predicted"/>
<dbReference type="RefSeq" id="WP_262854283.1">
    <property type="nucleotide sequence ID" value="NZ_JAOPKZ010000002.1"/>
</dbReference>
<keyword evidence="3" id="KW-1185">Reference proteome</keyword>
<dbReference type="Proteomes" id="UP001209553">
    <property type="component" value="Unassembled WGS sequence"/>
</dbReference>
<accession>A0ABT2QN80</accession>
<evidence type="ECO:0008006" key="4">
    <source>
        <dbReference type="Google" id="ProtNLM"/>
    </source>
</evidence>
<keyword evidence="1" id="KW-0472">Membrane</keyword>
<keyword evidence="1" id="KW-1133">Transmembrane helix</keyword>
<protein>
    <recommendedName>
        <fullName evidence="4">Lipoprotein</fullName>
    </recommendedName>
</protein>
<name>A0ABT2QN80_9STAP</name>
<sequence>MKKLLYITGVILFLAVCYLFVNFLFFDSWACYSSEKEINSYISKHDTNKLKDISANNKTYEYLKHSKHITIKMMGDNQGSGHIGYYPIELNHKEASLYVNIKYDFLPEKPKVKNIKLEQ</sequence>
<comment type="caution">
    <text evidence="2">The sequence shown here is derived from an EMBL/GenBank/DDBJ whole genome shotgun (WGS) entry which is preliminary data.</text>
</comment>
<gene>
    <name evidence="2" type="ORF">N9R04_01730</name>
</gene>
<keyword evidence="1" id="KW-0812">Transmembrane</keyword>
<organism evidence="2 3">
    <name type="scientific">Staphylococcus marylandisciuri</name>
    <dbReference type="NCBI Taxonomy" id="2981529"/>
    <lineage>
        <taxon>Bacteria</taxon>
        <taxon>Bacillati</taxon>
        <taxon>Bacillota</taxon>
        <taxon>Bacilli</taxon>
        <taxon>Bacillales</taxon>
        <taxon>Staphylococcaceae</taxon>
        <taxon>Staphylococcus</taxon>
    </lineage>
</organism>
<reference evidence="2 3" key="1">
    <citation type="journal article" date="2023" name="Int. J. Syst. Evol. Microbiol.">
        <title>Streptococcus sciuri sp. nov., Staphylococcus marylandisciuri sp. nov. and Staphylococcus americanisciuri sp. nov., isolated from faeces of eastern grey squirrel (Sciurus carolinensis).</title>
        <authorList>
            <person name="Volokhov D.V."/>
            <person name="Zagorodnyaya T.A."/>
            <person name="Furtak V.A."/>
            <person name="Nattanmai G."/>
            <person name="Randall L."/>
            <person name="Jose S."/>
            <person name="Gao Y."/>
            <person name="Eisenberg T."/>
            <person name="Delmonte P."/>
            <person name="Blom J."/>
            <person name="Mitchell K.K."/>
        </authorList>
    </citation>
    <scope>NUCLEOTIDE SEQUENCE [LARGE SCALE GENOMIC DNA]</scope>
    <source>
        <strain evidence="2 3">SQ8-PEA</strain>
    </source>
</reference>